<evidence type="ECO:0000256" key="1">
    <source>
        <dbReference type="ARBA" id="ARBA00001971"/>
    </source>
</evidence>
<comment type="cofactor">
    <cofactor evidence="1">
        <name>heme</name>
        <dbReference type="ChEBI" id="CHEBI:30413"/>
    </cofactor>
</comment>
<comment type="caution">
    <text evidence="9">The sequence shown here is derived from an EMBL/GenBank/DDBJ whole genome shotgun (WGS) entry which is preliminary data.</text>
</comment>
<dbReference type="PANTHER" id="PTHR24300:SF376">
    <property type="entry name" value="CYTOCHROME P450 15A1"/>
    <property type="match status" value="1"/>
</dbReference>
<keyword evidence="4 8" id="KW-0479">Metal-binding</keyword>
<protein>
    <recommendedName>
        <fullName evidence="11">Methyl farnesoate epoxidase</fullName>
    </recommendedName>
</protein>
<keyword evidence="10" id="KW-1185">Reference proteome</keyword>
<evidence type="ECO:0000256" key="7">
    <source>
        <dbReference type="ARBA" id="ARBA00023033"/>
    </source>
</evidence>
<organism evidence="9 10">
    <name type="scientific">Orchesella dallaii</name>
    <dbReference type="NCBI Taxonomy" id="48710"/>
    <lineage>
        <taxon>Eukaryota</taxon>
        <taxon>Metazoa</taxon>
        <taxon>Ecdysozoa</taxon>
        <taxon>Arthropoda</taxon>
        <taxon>Hexapoda</taxon>
        <taxon>Collembola</taxon>
        <taxon>Entomobryomorpha</taxon>
        <taxon>Entomobryoidea</taxon>
        <taxon>Orchesellidae</taxon>
        <taxon>Orchesellinae</taxon>
        <taxon>Orchesella</taxon>
    </lineage>
</organism>
<evidence type="ECO:0000256" key="5">
    <source>
        <dbReference type="ARBA" id="ARBA00023002"/>
    </source>
</evidence>
<dbReference type="SUPFAM" id="SSF48264">
    <property type="entry name" value="Cytochrome P450"/>
    <property type="match status" value="1"/>
</dbReference>
<dbReference type="Gene3D" id="1.10.630.10">
    <property type="entry name" value="Cytochrome P450"/>
    <property type="match status" value="1"/>
</dbReference>
<comment type="similarity">
    <text evidence="2 8">Belongs to the cytochrome P450 family.</text>
</comment>
<evidence type="ECO:0000256" key="3">
    <source>
        <dbReference type="ARBA" id="ARBA00022617"/>
    </source>
</evidence>
<dbReference type="InterPro" id="IPR001128">
    <property type="entry name" value="Cyt_P450"/>
</dbReference>
<name>A0ABP1R6P6_9HEXA</name>
<gene>
    <name evidence="9" type="ORF">ODALV1_LOCUS19371</name>
</gene>
<evidence type="ECO:0000256" key="8">
    <source>
        <dbReference type="RuleBase" id="RU000461"/>
    </source>
</evidence>
<dbReference type="InterPro" id="IPR002401">
    <property type="entry name" value="Cyt_P450_E_grp-I"/>
</dbReference>
<dbReference type="InterPro" id="IPR017972">
    <property type="entry name" value="Cyt_P450_CS"/>
</dbReference>
<evidence type="ECO:0000313" key="10">
    <source>
        <dbReference type="Proteomes" id="UP001642540"/>
    </source>
</evidence>
<reference evidence="9 10" key="1">
    <citation type="submission" date="2024-08" db="EMBL/GenBank/DDBJ databases">
        <authorList>
            <person name="Cucini C."/>
            <person name="Frati F."/>
        </authorList>
    </citation>
    <scope>NUCLEOTIDE SEQUENCE [LARGE SCALE GENOMIC DNA]</scope>
</reference>
<keyword evidence="5 8" id="KW-0560">Oxidoreductase</keyword>
<evidence type="ECO:0000256" key="4">
    <source>
        <dbReference type="ARBA" id="ARBA00022723"/>
    </source>
</evidence>
<proteinExistence type="inferred from homology"/>
<dbReference type="PROSITE" id="PS00086">
    <property type="entry name" value="CYTOCHROME_P450"/>
    <property type="match status" value="1"/>
</dbReference>
<evidence type="ECO:0000313" key="9">
    <source>
        <dbReference type="EMBL" id="CAL8121416.1"/>
    </source>
</evidence>
<dbReference type="InterPro" id="IPR036396">
    <property type="entry name" value="Cyt_P450_sf"/>
</dbReference>
<dbReference type="InterPro" id="IPR050182">
    <property type="entry name" value="Cytochrome_P450_fam2"/>
</dbReference>
<dbReference type="PANTHER" id="PTHR24300">
    <property type="entry name" value="CYTOCHROME P450 508A4-RELATED"/>
    <property type="match status" value="1"/>
</dbReference>
<keyword evidence="3 8" id="KW-0349">Heme</keyword>
<keyword evidence="6 8" id="KW-0408">Iron</keyword>
<dbReference type="PRINTS" id="PR00385">
    <property type="entry name" value="P450"/>
</dbReference>
<evidence type="ECO:0000256" key="2">
    <source>
        <dbReference type="ARBA" id="ARBA00010617"/>
    </source>
</evidence>
<keyword evidence="7 8" id="KW-0503">Monooxygenase</keyword>
<dbReference type="PRINTS" id="PR00463">
    <property type="entry name" value="EP450I"/>
</dbReference>
<evidence type="ECO:0008006" key="11">
    <source>
        <dbReference type="Google" id="ProtNLM"/>
    </source>
</evidence>
<dbReference type="Pfam" id="PF00067">
    <property type="entry name" value="p450"/>
    <property type="match status" value="1"/>
</dbReference>
<sequence>MIELLSLSLTPLLALLLVLFVTVTFKRRQKNLAPGPFPFPILGNLVQMAWINPIEPQIAFAKLGEKYGNIMSIQLGSVYSVVLNSFEVMEEYLTKPEFSDRYFNSWMSERTFGKRLGVIVSEYPSPWQQLRRFSHRTLKEFGFGKRNKMHPIIQAELEEVVRDLKERIEESDGVLTVDGYFTISALNLVWSILAGKRYEHCDPKLLRLNKVVKEFFSSSNTSTNILFAYPEWRNWFPDWTGMTLLRNCYRETNSFFQEIIEERKDLGVYKTMPENLIDEFLHEIESSGSNDDIIFTEQQLVGIMSDFFLAGSETSSNTLAYCILYLMVNPQAQEKLQREIDAVLPHGFFPSAEHEPLLHYARATLAETHRMGSVFPLMGPRTNTEDTFCGKFFIPKGTYIIANIHKINYDETYWKDPKSFRPERFIDENGHFKTDPRLKPFGFGKRACLGESMASMSLLHSLVVLMQNFTFRPVPNEPLPSVEPVNGITNGPQVYRALVECRG</sequence>
<accession>A0ABP1R6P6</accession>
<dbReference type="Proteomes" id="UP001642540">
    <property type="component" value="Unassembled WGS sequence"/>
</dbReference>
<dbReference type="EMBL" id="CAXLJM020000065">
    <property type="protein sequence ID" value="CAL8121416.1"/>
    <property type="molecule type" value="Genomic_DNA"/>
</dbReference>
<evidence type="ECO:0000256" key="6">
    <source>
        <dbReference type="ARBA" id="ARBA00023004"/>
    </source>
</evidence>